<dbReference type="eggNOG" id="ENOG502TJ8M">
    <property type="taxonomic scope" value="Eukaryota"/>
</dbReference>
<dbReference type="AlphaFoldDB" id="A0A1I7TQ23"/>
<feature type="compositionally biased region" description="Basic and acidic residues" evidence="1">
    <location>
        <begin position="342"/>
        <end position="365"/>
    </location>
</feature>
<sequence>MSLFFEPTWHCQSQSAVISIQKRCAILRTVSLLTTTATHLESSTDVSSLYNFNFVTYSSDSPSSKMGCIISFPEMHTAWQVPIYENMKPIVNFDPTPEEVQKMKDNKVEVPFAERNAKRKGGKELVQLSGGEHEVEYGKFGEVSVDYCDAIEKILRNTWKLCMFFDEMYKDFMRNVYPEKNVRMLDQSVNYISRLFEDFFRLSKYRIDEHVIARKDLSRPGYKDLETIKLRLTDLQKRMKSAENISELEAKMPQSGTKEEEEPICPNIHTLRIKVYTMRRTAENLAKHYDNTFLEKNPEFKIFDKVKTQMEIYKVKLPVPLSVPDSSVLPPPKILEAAFKDSGEKPCERRNTLPEVPEHTEDSHRRNTVSTMTHTVMSKEDQEKMCMKQEGGQQMTVAEAYFHNMLNKMRVRVKEREDQELKKKEEINETLAEDKKEL</sequence>
<keyword evidence="2" id="KW-1185">Reference proteome</keyword>
<feature type="region of interest" description="Disordered" evidence="1">
    <location>
        <begin position="342"/>
        <end position="370"/>
    </location>
</feature>
<evidence type="ECO:0000256" key="1">
    <source>
        <dbReference type="SAM" id="MobiDB-lite"/>
    </source>
</evidence>
<dbReference type="WBParaSite" id="Csp11.Scaffold629.g10639.t1">
    <property type="protein sequence ID" value="Csp11.Scaffold629.g10639.t1"/>
    <property type="gene ID" value="Csp11.Scaffold629.g10639"/>
</dbReference>
<accession>A0A1I7TQ23</accession>
<organism evidence="2 3">
    <name type="scientific">Caenorhabditis tropicalis</name>
    <dbReference type="NCBI Taxonomy" id="1561998"/>
    <lineage>
        <taxon>Eukaryota</taxon>
        <taxon>Metazoa</taxon>
        <taxon>Ecdysozoa</taxon>
        <taxon>Nematoda</taxon>
        <taxon>Chromadorea</taxon>
        <taxon>Rhabditida</taxon>
        <taxon>Rhabditina</taxon>
        <taxon>Rhabditomorpha</taxon>
        <taxon>Rhabditoidea</taxon>
        <taxon>Rhabditidae</taxon>
        <taxon>Peloderinae</taxon>
        <taxon>Caenorhabditis</taxon>
    </lineage>
</organism>
<reference evidence="3" key="1">
    <citation type="submission" date="2016-11" db="UniProtKB">
        <authorList>
            <consortium name="WormBaseParasite"/>
        </authorList>
    </citation>
    <scope>IDENTIFICATION</scope>
</reference>
<evidence type="ECO:0000313" key="2">
    <source>
        <dbReference type="Proteomes" id="UP000095282"/>
    </source>
</evidence>
<protein>
    <submittedName>
        <fullName evidence="3">BAR domain-containing protein</fullName>
    </submittedName>
</protein>
<proteinExistence type="predicted"/>
<name>A0A1I7TQ23_9PELO</name>
<evidence type="ECO:0000313" key="3">
    <source>
        <dbReference type="WBParaSite" id="Csp11.Scaffold629.g10639.t1"/>
    </source>
</evidence>
<dbReference type="Proteomes" id="UP000095282">
    <property type="component" value="Unplaced"/>
</dbReference>